<reference evidence="1" key="1">
    <citation type="submission" date="2020-05" db="EMBL/GenBank/DDBJ databases">
        <authorList>
            <person name="Chiriac C."/>
            <person name="Salcher M."/>
            <person name="Ghai R."/>
            <person name="Kavagutti S V."/>
        </authorList>
    </citation>
    <scope>NUCLEOTIDE SEQUENCE</scope>
</reference>
<proteinExistence type="predicted"/>
<dbReference type="EMBL" id="CAEZVO010000106">
    <property type="protein sequence ID" value="CAB4637032.1"/>
    <property type="molecule type" value="Genomic_DNA"/>
</dbReference>
<evidence type="ECO:0000313" key="1">
    <source>
        <dbReference type="EMBL" id="CAB4637032.1"/>
    </source>
</evidence>
<protein>
    <submittedName>
        <fullName evidence="1">Unannotated protein</fullName>
    </submittedName>
</protein>
<sequence>MVSLWYHYGMAMTLRLTEEQDAQLGAVAESMNVSKQRAVEIALDEYLAKHDQERVMSEVINKVLSRDAELMRRLADS</sequence>
<gene>
    <name evidence="1" type="ORF">UFOPK2044_00732</name>
</gene>
<organism evidence="1">
    <name type="scientific">freshwater metagenome</name>
    <dbReference type="NCBI Taxonomy" id="449393"/>
    <lineage>
        <taxon>unclassified sequences</taxon>
        <taxon>metagenomes</taxon>
        <taxon>ecological metagenomes</taxon>
    </lineage>
</organism>
<accession>A0A6J6JIR0</accession>
<dbReference type="AlphaFoldDB" id="A0A6J6JIR0"/>
<name>A0A6J6JIR0_9ZZZZ</name>